<evidence type="ECO:0000313" key="3">
    <source>
        <dbReference type="Proteomes" id="UP000249065"/>
    </source>
</evidence>
<keyword evidence="3" id="KW-1185">Reference proteome</keyword>
<organism evidence="2 3">
    <name type="scientific">Roseicella frigidaeris</name>
    <dbReference type="NCBI Taxonomy" id="2230885"/>
    <lineage>
        <taxon>Bacteria</taxon>
        <taxon>Pseudomonadati</taxon>
        <taxon>Pseudomonadota</taxon>
        <taxon>Alphaproteobacteria</taxon>
        <taxon>Acetobacterales</taxon>
        <taxon>Roseomonadaceae</taxon>
        <taxon>Roseicella</taxon>
    </lineage>
</organism>
<protein>
    <recommendedName>
        <fullName evidence="4">Sel1 repeat family protein</fullName>
    </recommendedName>
</protein>
<dbReference type="InterPro" id="IPR011990">
    <property type="entry name" value="TPR-like_helical_dom_sf"/>
</dbReference>
<sequence length="361" mass="37759">MPITRWSSRSAATGRRRFAAGSAPVDGCRCAEAVGRGPAGGAPRAALAALALLLLAAGCAGQRGGSGFGPMVRVCDESGCRDQPKAAIQPAAGEDPRTVRQQDPDAYRGEPVAALRQAAAEGDAGAAYRLGQAYEAGAGGLPRDARQAARLYAQAAEAGMPFASLRLGRLTEQGQAPGGLGRAIALYRAAAEGGVAQAAHQLGVLALDGRGLPRDPAEAAGWFRRAAEGGVPESQYNLALMLFRGEGVARQPYEAIQWMRRAGDQGVVPAQLALGRLYMTGLEEQGQDMQEAQSWLSRAAAAGDAEARRLLPGVTQAAQAERSSWQAAQRAYALQAAATHSYWWGAPYWPLLLLTPRFVAM</sequence>
<dbReference type="Proteomes" id="UP000249065">
    <property type="component" value="Unassembled WGS sequence"/>
</dbReference>
<name>A0A327MC15_9PROT</name>
<dbReference type="InterPro" id="IPR006597">
    <property type="entry name" value="Sel1-like"/>
</dbReference>
<feature type="compositionally biased region" description="Basic and acidic residues" evidence="1">
    <location>
        <begin position="94"/>
        <end position="104"/>
    </location>
</feature>
<dbReference type="Pfam" id="PF08238">
    <property type="entry name" value="Sel1"/>
    <property type="match status" value="5"/>
</dbReference>
<dbReference type="EMBL" id="QLIX01000002">
    <property type="protein sequence ID" value="RAI60179.1"/>
    <property type="molecule type" value="Genomic_DNA"/>
</dbReference>
<evidence type="ECO:0008006" key="4">
    <source>
        <dbReference type="Google" id="ProtNLM"/>
    </source>
</evidence>
<dbReference type="SMART" id="SM00671">
    <property type="entry name" value="SEL1"/>
    <property type="match status" value="5"/>
</dbReference>
<comment type="caution">
    <text evidence="2">The sequence shown here is derived from an EMBL/GenBank/DDBJ whole genome shotgun (WGS) entry which is preliminary data.</text>
</comment>
<dbReference type="PANTHER" id="PTHR45011">
    <property type="entry name" value="DAP3-BINDING CELL DEATH ENHANCER 1"/>
    <property type="match status" value="1"/>
</dbReference>
<feature type="region of interest" description="Disordered" evidence="1">
    <location>
        <begin position="85"/>
        <end position="104"/>
    </location>
</feature>
<gene>
    <name evidence="2" type="ORF">DOO78_03590</name>
</gene>
<dbReference type="PANTHER" id="PTHR45011:SF1">
    <property type="entry name" value="DAP3-BINDING CELL DEATH ENHANCER 1"/>
    <property type="match status" value="1"/>
</dbReference>
<dbReference type="Gene3D" id="1.25.40.10">
    <property type="entry name" value="Tetratricopeptide repeat domain"/>
    <property type="match status" value="2"/>
</dbReference>
<reference evidence="3" key="1">
    <citation type="submission" date="2018-06" db="EMBL/GenBank/DDBJ databases">
        <authorList>
            <person name="Khan S.A."/>
        </authorList>
    </citation>
    <scope>NUCLEOTIDE SEQUENCE [LARGE SCALE GENOMIC DNA]</scope>
    <source>
        <strain evidence="3">DB-1506</strain>
    </source>
</reference>
<dbReference type="OrthoDB" id="112232at2"/>
<dbReference type="AlphaFoldDB" id="A0A327MC15"/>
<evidence type="ECO:0000256" key="1">
    <source>
        <dbReference type="SAM" id="MobiDB-lite"/>
    </source>
</evidence>
<proteinExistence type="predicted"/>
<dbReference type="InterPro" id="IPR052748">
    <property type="entry name" value="ISR_Activator"/>
</dbReference>
<dbReference type="SUPFAM" id="SSF81901">
    <property type="entry name" value="HCP-like"/>
    <property type="match status" value="1"/>
</dbReference>
<accession>A0A327MC15</accession>
<evidence type="ECO:0000313" key="2">
    <source>
        <dbReference type="EMBL" id="RAI60179.1"/>
    </source>
</evidence>